<feature type="domain" description="Sialate O-acetylesterase" evidence="4">
    <location>
        <begin position="108"/>
        <end position="348"/>
    </location>
</feature>
<dbReference type="CDD" id="cd10960">
    <property type="entry name" value="CE4_NodB_like_1"/>
    <property type="match status" value="1"/>
</dbReference>
<organism evidence="5 6">
    <name type="scientific">Pseudoduganella namucuonensis</name>
    <dbReference type="NCBI Taxonomy" id="1035707"/>
    <lineage>
        <taxon>Bacteria</taxon>
        <taxon>Pseudomonadati</taxon>
        <taxon>Pseudomonadota</taxon>
        <taxon>Betaproteobacteria</taxon>
        <taxon>Burkholderiales</taxon>
        <taxon>Oxalobacteraceae</taxon>
        <taxon>Telluria group</taxon>
        <taxon>Pseudoduganella</taxon>
    </lineage>
</organism>
<protein>
    <submittedName>
        <fullName evidence="5">Peptidoglycan/xylan/chitin deacetylase, PgdA/CDA1 family</fullName>
    </submittedName>
</protein>
<dbReference type="SUPFAM" id="SSF88713">
    <property type="entry name" value="Glycoside hydrolase/deacetylase"/>
    <property type="match status" value="1"/>
</dbReference>
<dbReference type="EMBL" id="FPBO01000034">
    <property type="protein sequence ID" value="SFV11668.1"/>
    <property type="molecule type" value="Genomic_DNA"/>
</dbReference>
<evidence type="ECO:0000313" key="5">
    <source>
        <dbReference type="EMBL" id="SFV11668.1"/>
    </source>
</evidence>
<evidence type="ECO:0000313" key="6">
    <source>
        <dbReference type="Proteomes" id="UP000199391"/>
    </source>
</evidence>
<keyword evidence="1" id="KW-0378">Hydrolase</keyword>
<sequence>MPRTALPLLPLLVLLSLSSVVHAAVRLPAVLSDHAVLQRGERVPVWGWADPGEEVNVRFGAQNKRARAGADGRWRVDLDLSKGQPAATSVSVRGKANEIVIQDVLVGEVWLGAGQSNMEKPLGERQGQLPTFNAQEEIAAASHPELRLFKVARKKSSQPGADVEGKWERCSPASIEAIKFSAAAYFFGRRLHQELKTPVGMIDASWGGTRIEPWTPGSGQDAVLFNGMVAGLAPSAIKGVLWYQGESNVADGEDAGLYVGKMEALVGEWRRHWGIEFPFYYTQLAPHLYHTVRRATVIDPQTLPRMWEAQADALRIPGTGMIGTNDLTDDLADIHPRDKKSIGLRLANLALARTYGRAEIVASGPVFRALAVDGARAVLSFDHADGLAARDGKPLGWFDIAGADGRYHAGTAEIRDGKVVVTSPKVAAPVAVRFGWDEAAQPNLVNRAGLPAMPFRSQRPAEPFDVAFTIDDLPAHGKLPPGMTWPGIAESHVRTLKAHGVAEAYGFVNAVKLNNAPDGGAALDAWRKAGYPLANHTYTHMSLERAPSMEAWKADVAAGEPAVTSRMAGADWRYLRFPYLNVGEGRKTEAFAYLKERGYRIADVSLSFSDWDYTDAYARCAAKGDTAAIAAMKAHYYARVDSEIARMKADSKRVFGRVIPQVLLTHMGGWSAETLPEVMSRLGTAGARYVTLAQAQADPAYAEPGGGGVIDRVAKQRGIALAVPSPALPALDTKSLCQ</sequence>
<dbReference type="Pfam" id="PF01522">
    <property type="entry name" value="Polysacc_deac_1"/>
    <property type="match status" value="1"/>
</dbReference>
<feature type="chain" id="PRO_5011476928" evidence="2">
    <location>
        <begin position="24"/>
        <end position="738"/>
    </location>
</feature>
<dbReference type="SUPFAM" id="SSF52266">
    <property type="entry name" value="SGNH hydrolase"/>
    <property type="match status" value="1"/>
</dbReference>
<gene>
    <name evidence="5" type="ORF">SAMN05216552_103470</name>
</gene>
<feature type="signal peptide" evidence="2">
    <location>
        <begin position="1"/>
        <end position="23"/>
    </location>
</feature>
<keyword evidence="2" id="KW-0732">Signal</keyword>
<dbReference type="PANTHER" id="PTHR22901">
    <property type="entry name" value="SIALATE O-ACETYLESTERASE"/>
    <property type="match status" value="1"/>
</dbReference>
<evidence type="ECO:0000259" key="3">
    <source>
        <dbReference type="Pfam" id="PF01522"/>
    </source>
</evidence>
<dbReference type="InterPro" id="IPR011330">
    <property type="entry name" value="Glyco_hydro/deAcase_b/a-brl"/>
</dbReference>
<dbReference type="InterPro" id="IPR002509">
    <property type="entry name" value="NODB_dom"/>
</dbReference>
<feature type="domain" description="NodB homology" evidence="3">
    <location>
        <begin position="462"/>
        <end position="598"/>
    </location>
</feature>
<dbReference type="GO" id="GO:0016810">
    <property type="term" value="F:hydrolase activity, acting on carbon-nitrogen (but not peptide) bonds"/>
    <property type="evidence" value="ECO:0007669"/>
    <property type="project" value="InterPro"/>
</dbReference>
<dbReference type="Proteomes" id="UP000199391">
    <property type="component" value="Unassembled WGS sequence"/>
</dbReference>
<evidence type="ECO:0000259" key="4">
    <source>
        <dbReference type="Pfam" id="PF03629"/>
    </source>
</evidence>
<dbReference type="Gene3D" id="3.20.20.370">
    <property type="entry name" value="Glycoside hydrolase/deacetylase"/>
    <property type="match status" value="1"/>
</dbReference>
<dbReference type="GO" id="GO:0005975">
    <property type="term" value="P:carbohydrate metabolic process"/>
    <property type="evidence" value="ECO:0007669"/>
    <property type="project" value="InterPro"/>
</dbReference>
<dbReference type="PANTHER" id="PTHR22901:SF0">
    <property type="entry name" value="SIALATE O-ACETYLESTERASE"/>
    <property type="match status" value="1"/>
</dbReference>
<dbReference type="InterPro" id="IPR036514">
    <property type="entry name" value="SGNH_hydro_sf"/>
</dbReference>
<dbReference type="STRING" id="1035707.SAMN05216552_103470"/>
<accession>A0A1I7LPR3</accession>
<dbReference type="RefSeq" id="WP_218164942.1">
    <property type="nucleotide sequence ID" value="NZ_FPBO01000034.1"/>
</dbReference>
<name>A0A1I7LPR3_9BURK</name>
<dbReference type="AlphaFoldDB" id="A0A1I7LPR3"/>
<evidence type="ECO:0000256" key="1">
    <source>
        <dbReference type="ARBA" id="ARBA00022801"/>
    </source>
</evidence>
<keyword evidence="6" id="KW-1185">Reference proteome</keyword>
<dbReference type="GO" id="GO:0001681">
    <property type="term" value="F:sialate O-acetylesterase activity"/>
    <property type="evidence" value="ECO:0007669"/>
    <property type="project" value="InterPro"/>
</dbReference>
<dbReference type="Pfam" id="PF03629">
    <property type="entry name" value="SASA"/>
    <property type="match status" value="1"/>
</dbReference>
<dbReference type="InterPro" id="IPR039329">
    <property type="entry name" value="SIAE"/>
</dbReference>
<evidence type="ECO:0000256" key="2">
    <source>
        <dbReference type="SAM" id="SignalP"/>
    </source>
</evidence>
<dbReference type="InterPro" id="IPR005181">
    <property type="entry name" value="SASA"/>
</dbReference>
<proteinExistence type="predicted"/>
<reference evidence="6" key="1">
    <citation type="submission" date="2016-10" db="EMBL/GenBank/DDBJ databases">
        <authorList>
            <person name="Varghese N."/>
            <person name="Submissions S."/>
        </authorList>
    </citation>
    <scope>NUCLEOTIDE SEQUENCE [LARGE SCALE GENOMIC DNA]</scope>
    <source>
        <strain evidence="6">CGMCC 1.11014</strain>
    </source>
</reference>
<dbReference type="Gene3D" id="3.40.50.1110">
    <property type="entry name" value="SGNH hydrolase"/>
    <property type="match status" value="1"/>
</dbReference>